<evidence type="ECO:0000313" key="2">
    <source>
        <dbReference type="Proteomes" id="UP000478052"/>
    </source>
</evidence>
<name>A0A6G0Z9Q5_APHCR</name>
<keyword evidence="2" id="KW-1185">Reference proteome</keyword>
<dbReference type="AlphaFoldDB" id="A0A6G0Z9Q5"/>
<comment type="caution">
    <text evidence="1">The sequence shown here is derived from an EMBL/GenBank/DDBJ whole genome shotgun (WGS) entry which is preliminary data.</text>
</comment>
<evidence type="ECO:0000313" key="1">
    <source>
        <dbReference type="EMBL" id="KAF0767581.1"/>
    </source>
</evidence>
<sequence length="18" mass="2182">MDVLITYNLQCYESYNIV</sequence>
<proteinExistence type="predicted"/>
<reference evidence="1 2" key="1">
    <citation type="submission" date="2019-08" db="EMBL/GenBank/DDBJ databases">
        <title>Whole genome of Aphis craccivora.</title>
        <authorList>
            <person name="Voronova N.V."/>
            <person name="Shulinski R.S."/>
            <person name="Bandarenka Y.V."/>
            <person name="Zhorov D.G."/>
            <person name="Warner D."/>
        </authorList>
    </citation>
    <scope>NUCLEOTIDE SEQUENCE [LARGE SCALE GENOMIC DNA]</scope>
    <source>
        <strain evidence="1">180601</strain>
        <tissue evidence="1">Whole Body</tissue>
    </source>
</reference>
<dbReference type="Proteomes" id="UP000478052">
    <property type="component" value="Unassembled WGS sequence"/>
</dbReference>
<organism evidence="1 2">
    <name type="scientific">Aphis craccivora</name>
    <name type="common">Cowpea aphid</name>
    <dbReference type="NCBI Taxonomy" id="307492"/>
    <lineage>
        <taxon>Eukaryota</taxon>
        <taxon>Metazoa</taxon>
        <taxon>Ecdysozoa</taxon>
        <taxon>Arthropoda</taxon>
        <taxon>Hexapoda</taxon>
        <taxon>Insecta</taxon>
        <taxon>Pterygota</taxon>
        <taxon>Neoptera</taxon>
        <taxon>Paraneoptera</taxon>
        <taxon>Hemiptera</taxon>
        <taxon>Sternorrhyncha</taxon>
        <taxon>Aphidomorpha</taxon>
        <taxon>Aphidoidea</taxon>
        <taxon>Aphididae</taxon>
        <taxon>Aphidini</taxon>
        <taxon>Aphis</taxon>
        <taxon>Aphis</taxon>
    </lineage>
</organism>
<accession>A0A6G0Z9Q5</accession>
<protein>
    <submittedName>
        <fullName evidence="1">Uncharacterized protein</fullName>
    </submittedName>
</protein>
<gene>
    <name evidence="1" type="ORF">FWK35_00013283</name>
</gene>
<dbReference type="EMBL" id="VUJU01000936">
    <property type="protein sequence ID" value="KAF0767581.1"/>
    <property type="molecule type" value="Genomic_DNA"/>
</dbReference>